<gene>
    <name evidence="1" type="ORF">ElP_51910</name>
</gene>
<sequence length="195" mass="21167">MAVTPEPIPPSCAVAFKEWLGVCAALADGRQSLILRKGGIDEGPGGFRPEHSCFWLFPTHLHEAQQGLRDEQIPADLPPPPPGSIDLPALALVECIAWVDRPDALGPLADLHVWTDETVLKRFHYKRPGLWVLGVRVLRADPPPRIEVTAGQAGCKSWVPLERSLSTAGLVPTLDEPTLADRLSRIRACSTPEAS</sequence>
<protein>
    <recommendedName>
        <fullName evidence="3">DUF1802 family protein</fullName>
    </recommendedName>
</protein>
<dbReference type="AlphaFoldDB" id="A0A518H947"/>
<keyword evidence="2" id="KW-1185">Reference proteome</keyword>
<organism evidence="1 2">
    <name type="scientific">Tautonia plasticadhaerens</name>
    <dbReference type="NCBI Taxonomy" id="2527974"/>
    <lineage>
        <taxon>Bacteria</taxon>
        <taxon>Pseudomonadati</taxon>
        <taxon>Planctomycetota</taxon>
        <taxon>Planctomycetia</taxon>
        <taxon>Isosphaerales</taxon>
        <taxon>Isosphaeraceae</taxon>
        <taxon>Tautonia</taxon>
    </lineage>
</organism>
<dbReference type="OrthoDB" id="9808776at2"/>
<dbReference type="Proteomes" id="UP000317835">
    <property type="component" value="Chromosome"/>
</dbReference>
<dbReference type="KEGG" id="tpla:ElP_51910"/>
<dbReference type="EMBL" id="CP036426">
    <property type="protein sequence ID" value="QDV37256.1"/>
    <property type="molecule type" value="Genomic_DNA"/>
</dbReference>
<accession>A0A518H947</accession>
<name>A0A518H947_9BACT</name>
<evidence type="ECO:0000313" key="2">
    <source>
        <dbReference type="Proteomes" id="UP000317835"/>
    </source>
</evidence>
<proteinExistence type="predicted"/>
<dbReference type="RefSeq" id="WP_145274788.1">
    <property type="nucleotide sequence ID" value="NZ_CP036426.1"/>
</dbReference>
<evidence type="ECO:0008006" key="3">
    <source>
        <dbReference type="Google" id="ProtNLM"/>
    </source>
</evidence>
<dbReference type="InterPro" id="IPR014923">
    <property type="entry name" value="DUF1802"/>
</dbReference>
<evidence type="ECO:0000313" key="1">
    <source>
        <dbReference type="EMBL" id="QDV37256.1"/>
    </source>
</evidence>
<dbReference type="Pfam" id="PF08819">
    <property type="entry name" value="DUF1802"/>
    <property type="match status" value="1"/>
</dbReference>
<reference evidence="1 2" key="1">
    <citation type="submission" date="2019-02" db="EMBL/GenBank/DDBJ databases">
        <title>Deep-cultivation of Planctomycetes and their phenomic and genomic characterization uncovers novel biology.</title>
        <authorList>
            <person name="Wiegand S."/>
            <person name="Jogler M."/>
            <person name="Boedeker C."/>
            <person name="Pinto D."/>
            <person name="Vollmers J."/>
            <person name="Rivas-Marin E."/>
            <person name="Kohn T."/>
            <person name="Peeters S.H."/>
            <person name="Heuer A."/>
            <person name="Rast P."/>
            <person name="Oberbeckmann S."/>
            <person name="Bunk B."/>
            <person name="Jeske O."/>
            <person name="Meyerdierks A."/>
            <person name="Storesund J.E."/>
            <person name="Kallscheuer N."/>
            <person name="Luecker S."/>
            <person name="Lage O.M."/>
            <person name="Pohl T."/>
            <person name="Merkel B.J."/>
            <person name="Hornburger P."/>
            <person name="Mueller R.-W."/>
            <person name="Bruemmer F."/>
            <person name="Labrenz M."/>
            <person name="Spormann A.M."/>
            <person name="Op den Camp H."/>
            <person name="Overmann J."/>
            <person name="Amann R."/>
            <person name="Jetten M.S.M."/>
            <person name="Mascher T."/>
            <person name="Medema M.H."/>
            <person name="Devos D.P."/>
            <person name="Kaster A.-K."/>
            <person name="Ovreas L."/>
            <person name="Rohde M."/>
            <person name="Galperin M.Y."/>
            <person name="Jogler C."/>
        </authorList>
    </citation>
    <scope>NUCLEOTIDE SEQUENCE [LARGE SCALE GENOMIC DNA]</scope>
    <source>
        <strain evidence="1 2">ElP</strain>
    </source>
</reference>